<reference evidence="9 10" key="1">
    <citation type="submission" date="2020-09" db="EMBL/GenBank/DDBJ databases">
        <title>Diversity and distribution of actinomycetes associated with coral in the coast of Hainan.</title>
        <authorList>
            <person name="Li F."/>
        </authorList>
    </citation>
    <scope>NUCLEOTIDE SEQUENCE [LARGE SCALE GENOMIC DNA]</scope>
    <source>
        <strain evidence="9 10">HNM0947</strain>
    </source>
</reference>
<dbReference type="InterPro" id="IPR027379">
    <property type="entry name" value="CLS_N"/>
</dbReference>
<feature type="domain" description="Cardiolipin synthase N-terminal" evidence="8">
    <location>
        <begin position="35"/>
        <end position="78"/>
    </location>
</feature>
<feature type="transmembrane region" description="Helical" evidence="7">
    <location>
        <begin position="20"/>
        <end position="44"/>
    </location>
</feature>
<keyword evidence="10" id="KW-1185">Reference proteome</keyword>
<dbReference type="Proteomes" id="UP000806528">
    <property type="component" value="Unassembled WGS sequence"/>
</dbReference>
<evidence type="ECO:0000313" key="10">
    <source>
        <dbReference type="Proteomes" id="UP000806528"/>
    </source>
</evidence>
<keyword evidence="4 7" id="KW-1133">Transmembrane helix</keyword>
<name>A0ABR9P2V2_9ACTN</name>
<comment type="subcellular location">
    <subcellularLocation>
        <location evidence="1">Cell membrane</location>
        <topology evidence="1">Multi-pass membrane protein</topology>
    </subcellularLocation>
</comment>
<evidence type="ECO:0000256" key="3">
    <source>
        <dbReference type="ARBA" id="ARBA00022692"/>
    </source>
</evidence>
<evidence type="ECO:0000256" key="6">
    <source>
        <dbReference type="SAM" id="MobiDB-lite"/>
    </source>
</evidence>
<accession>A0ABR9P2V2</accession>
<sequence>MVTQLAETMMDRPELGWVGVLFGVIMVVIALAVLVLVIAALISALINPDTTGGGKLLWVLVILWYPIIGAVAWFVLGRKRHLNRLVGIDKGPRHSGPPSNGQHSDVAQPPPGGPGAPGSGPGGPSGAGPAFGPGTGTA</sequence>
<dbReference type="RefSeq" id="WP_193120829.1">
    <property type="nucleotide sequence ID" value="NZ_JADBGI010000004.1"/>
</dbReference>
<feature type="transmembrane region" description="Helical" evidence="7">
    <location>
        <begin position="56"/>
        <end position="76"/>
    </location>
</feature>
<proteinExistence type="predicted"/>
<gene>
    <name evidence="9" type="ORF">IDM40_05585</name>
</gene>
<organism evidence="9 10">
    <name type="scientific">Nocardiopsis coralli</name>
    <dbReference type="NCBI Taxonomy" id="2772213"/>
    <lineage>
        <taxon>Bacteria</taxon>
        <taxon>Bacillati</taxon>
        <taxon>Actinomycetota</taxon>
        <taxon>Actinomycetes</taxon>
        <taxon>Streptosporangiales</taxon>
        <taxon>Nocardiopsidaceae</taxon>
        <taxon>Nocardiopsis</taxon>
    </lineage>
</organism>
<evidence type="ECO:0000313" key="9">
    <source>
        <dbReference type="EMBL" id="MBE2998178.1"/>
    </source>
</evidence>
<keyword evidence="2" id="KW-1003">Cell membrane</keyword>
<evidence type="ECO:0000256" key="1">
    <source>
        <dbReference type="ARBA" id="ARBA00004651"/>
    </source>
</evidence>
<evidence type="ECO:0000256" key="7">
    <source>
        <dbReference type="SAM" id="Phobius"/>
    </source>
</evidence>
<keyword evidence="5 7" id="KW-0472">Membrane</keyword>
<evidence type="ECO:0000259" key="8">
    <source>
        <dbReference type="Pfam" id="PF13396"/>
    </source>
</evidence>
<comment type="caution">
    <text evidence="9">The sequence shown here is derived from an EMBL/GenBank/DDBJ whole genome shotgun (WGS) entry which is preliminary data.</text>
</comment>
<evidence type="ECO:0000256" key="2">
    <source>
        <dbReference type="ARBA" id="ARBA00022475"/>
    </source>
</evidence>
<dbReference type="Pfam" id="PF13396">
    <property type="entry name" value="PLDc_N"/>
    <property type="match status" value="1"/>
</dbReference>
<keyword evidence="3 7" id="KW-0812">Transmembrane</keyword>
<evidence type="ECO:0000256" key="4">
    <source>
        <dbReference type="ARBA" id="ARBA00022989"/>
    </source>
</evidence>
<feature type="region of interest" description="Disordered" evidence="6">
    <location>
        <begin position="87"/>
        <end position="138"/>
    </location>
</feature>
<protein>
    <submittedName>
        <fullName evidence="9">PLDc_N domain-containing protein</fullName>
    </submittedName>
</protein>
<evidence type="ECO:0000256" key="5">
    <source>
        <dbReference type="ARBA" id="ARBA00023136"/>
    </source>
</evidence>
<feature type="compositionally biased region" description="Gly residues" evidence="6">
    <location>
        <begin position="115"/>
        <end position="138"/>
    </location>
</feature>
<dbReference type="EMBL" id="JADBGI010000004">
    <property type="protein sequence ID" value="MBE2998178.1"/>
    <property type="molecule type" value="Genomic_DNA"/>
</dbReference>